<feature type="signal peptide" evidence="1">
    <location>
        <begin position="1"/>
        <end position="19"/>
    </location>
</feature>
<dbReference type="PATRIC" id="fig|1300343.5.peg.2848"/>
<dbReference type="RefSeq" id="WP_035325290.1">
    <property type="nucleotide sequence ID" value="NZ_CP015125.1"/>
</dbReference>
<dbReference type="Proteomes" id="UP000030140">
    <property type="component" value="Unassembled WGS sequence"/>
</dbReference>
<reference evidence="3 4" key="1">
    <citation type="submission" date="2014-10" db="EMBL/GenBank/DDBJ databases">
        <title>Draft genome sequence of the proteorhodopsin-containing marine bacterium Dokdonia donghaensis.</title>
        <authorList>
            <person name="Gomez-Consarnau L."/>
            <person name="Gonzalez J.M."/>
            <person name="Riedel T."/>
            <person name="Jaenicke S."/>
            <person name="Wagner-Doebler I."/>
            <person name="Fuhrman J.A."/>
        </authorList>
    </citation>
    <scope>NUCLEOTIDE SEQUENCE [LARGE SCALE GENOMIC DNA]</scope>
    <source>
        <strain evidence="3 4">DSW-1</strain>
    </source>
</reference>
<dbReference type="KEGG" id="ddo:I597_2806"/>
<dbReference type="EMBL" id="JSAQ01000001">
    <property type="protein sequence ID" value="KGO06286.1"/>
    <property type="molecule type" value="Genomic_DNA"/>
</dbReference>
<dbReference type="AlphaFoldDB" id="A0A0A2GVF5"/>
<sequence>MRTYIAVIALVLSFSSVNAQWLSRPRVQNDQNFDKKPISWGYYFGVNSMDYNFDYQNEQEDIQVEKSVGFNVGLIGDLRLSEFVSLRTEPGLIYTQRNLMYAPDPRFDDENDQLREVPSTYIYLPLALKFNTRRLNNVRPYVQFGVATVTNLSSNEDNPDDNFAGQFRTTSSPFFYEMAIGVELYLYYFKFIPSIKGVFAASDELVRDNRPNSPWTGNITKMQTRGVFLNFTFQ</sequence>
<dbReference type="OrthoDB" id="1467485at2"/>
<dbReference type="Pfam" id="PF13568">
    <property type="entry name" value="OMP_b-brl_2"/>
    <property type="match status" value="1"/>
</dbReference>
<feature type="chain" id="PRO_5001999190" evidence="1">
    <location>
        <begin position="20"/>
        <end position="234"/>
    </location>
</feature>
<evidence type="ECO:0000256" key="1">
    <source>
        <dbReference type="SAM" id="SignalP"/>
    </source>
</evidence>
<protein>
    <submittedName>
        <fullName evidence="3">PorT protein</fullName>
    </submittedName>
</protein>
<evidence type="ECO:0000313" key="3">
    <source>
        <dbReference type="EMBL" id="KGO06286.1"/>
    </source>
</evidence>
<evidence type="ECO:0000259" key="2">
    <source>
        <dbReference type="Pfam" id="PF13568"/>
    </source>
</evidence>
<evidence type="ECO:0000313" key="4">
    <source>
        <dbReference type="Proteomes" id="UP000030140"/>
    </source>
</evidence>
<gene>
    <name evidence="3" type="ORF">NV36_05170</name>
</gene>
<comment type="caution">
    <text evidence="3">The sequence shown here is derived from an EMBL/GenBank/DDBJ whole genome shotgun (WGS) entry which is preliminary data.</text>
</comment>
<proteinExistence type="predicted"/>
<organism evidence="3 4">
    <name type="scientific">Dokdonia donghaensis DSW-1</name>
    <dbReference type="NCBI Taxonomy" id="1300343"/>
    <lineage>
        <taxon>Bacteria</taxon>
        <taxon>Pseudomonadati</taxon>
        <taxon>Bacteroidota</taxon>
        <taxon>Flavobacteriia</taxon>
        <taxon>Flavobacteriales</taxon>
        <taxon>Flavobacteriaceae</taxon>
        <taxon>Dokdonia</taxon>
    </lineage>
</organism>
<accession>A0A0A2GVF5</accession>
<feature type="domain" description="Outer membrane protein beta-barrel" evidence="2">
    <location>
        <begin position="31"/>
        <end position="200"/>
    </location>
</feature>
<dbReference type="InterPro" id="IPR025665">
    <property type="entry name" value="Beta-barrel_OMP_2"/>
</dbReference>
<keyword evidence="4" id="KW-1185">Reference proteome</keyword>
<keyword evidence="1" id="KW-0732">Signal</keyword>
<name>A0A0A2GVF5_9FLAO</name>